<reference evidence="1 2" key="1">
    <citation type="submission" date="2018-06" db="EMBL/GenBank/DDBJ databases">
        <authorList>
            <consortium name="Pathogen Informatics"/>
            <person name="Doyle S."/>
        </authorList>
    </citation>
    <scope>NUCLEOTIDE SEQUENCE [LARGE SCALE GENOMIC DNA]</scope>
    <source>
        <strain evidence="1 2">NCTC13773</strain>
    </source>
</reference>
<evidence type="ECO:0000313" key="1">
    <source>
        <dbReference type="EMBL" id="SQG79740.1"/>
    </source>
</evidence>
<accession>A0AA94SA39</accession>
<sequence length="189" mass="22377">MDFTKAFKTLNNLQSKYFRYDYKFQKGNISVLSNTAEENFQLFIVISTDEIQVCRQLNLYLKDGKYQFNAYWHTEYFSQIYPIIAVDGKLDNFWNDLIERIANLNEKSLQKIDYLQFERSVRNNTNNSKDNIYLSHLRKSKMSQKQFEKIKKLYGKAVAYKVQSMGCTLVFSSNPLKSHTIIIDDLIIK</sequence>
<protein>
    <submittedName>
        <fullName evidence="1">Uncharacterized protein</fullName>
    </submittedName>
</protein>
<dbReference type="Proteomes" id="UP000249013">
    <property type="component" value="Chromosome 1"/>
</dbReference>
<evidence type="ECO:0000313" key="2">
    <source>
        <dbReference type="Proteomes" id="UP000249013"/>
    </source>
</evidence>
<name>A0AA94SA39_9STRE</name>
<dbReference type="EMBL" id="LS483409">
    <property type="protein sequence ID" value="SQG79740.1"/>
    <property type="molecule type" value="Genomic_DNA"/>
</dbReference>
<dbReference type="RefSeq" id="WP_077497067.1">
    <property type="nucleotide sequence ID" value="NZ_LS483409.1"/>
</dbReference>
<organism evidence="1 2">
    <name type="scientific">Streptococcus gallolyticus</name>
    <dbReference type="NCBI Taxonomy" id="315405"/>
    <lineage>
        <taxon>Bacteria</taxon>
        <taxon>Bacillati</taxon>
        <taxon>Bacillota</taxon>
        <taxon>Bacilli</taxon>
        <taxon>Lactobacillales</taxon>
        <taxon>Streptococcaceae</taxon>
        <taxon>Streptococcus</taxon>
    </lineage>
</organism>
<dbReference type="AlphaFoldDB" id="A0AA94SA39"/>
<gene>
    <name evidence="1" type="ORF">NCTC13773_01556</name>
</gene>
<proteinExistence type="predicted"/>